<proteinExistence type="predicted"/>
<dbReference type="AlphaFoldDB" id="A0A1I2M6C5"/>
<sequence>MVPAMPTTKPLLGPRAAGAYAVVLALVSAGAALVAAVLLVQGLIRDAADVWVDLSDRVRLDLDDRLDLPEGATLLGNLIPVRLHVPDLPLGLRLLAQSGDVVLFLAIATGALALAQVLRTVRTGRPFARRNPTWLAVVAVAVVAGGILAPVLREAAAVAALEHLGVLSDGSRFTVVTSFSLAPVALAVVILGVAEAFRRGAAMAADVDGLV</sequence>
<keyword evidence="3" id="KW-1185">Reference proteome</keyword>
<evidence type="ECO:0000313" key="3">
    <source>
        <dbReference type="Proteomes" id="UP000198589"/>
    </source>
</evidence>
<dbReference type="STRING" id="1798228.SAMN05216574_12934"/>
<feature type="transmembrane region" description="Helical" evidence="1">
    <location>
        <begin position="173"/>
        <end position="194"/>
    </location>
</feature>
<reference evidence="3" key="1">
    <citation type="submission" date="2016-10" db="EMBL/GenBank/DDBJ databases">
        <authorList>
            <person name="Varghese N."/>
            <person name="Submissions S."/>
        </authorList>
    </citation>
    <scope>NUCLEOTIDE SEQUENCE [LARGE SCALE GENOMIC DNA]</scope>
    <source>
        <strain evidence="3">DSM 46838</strain>
    </source>
</reference>
<dbReference type="OrthoDB" id="5194503at2"/>
<name>A0A1I2M6C5_9ACTN</name>
<keyword evidence="1" id="KW-0812">Transmembrane</keyword>
<accession>A0A1I2M6C5</accession>
<dbReference type="Proteomes" id="UP000198589">
    <property type="component" value="Unassembled WGS sequence"/>
</dbReference>
<evidence type="ECO:0008006" key="4">
    <source>
        <dbReference type="Google" id="ProtNLM"/>
    </source>
</evidence>
<evidence type="ECO:0000256" key="1">
    <source>
        <dbReference type="SAM" id="Phobius"/>
    </source>
</evidence>
<feature type="transmembrane region" description="Helical" evidence="1">
    <location>
        <begin position="133"/>
        <end position="153"/>
    </location>
</feature>
<feature type="transmembrane region" description="Helical" evidence="1">
    <location>
        <begin position="101"/>
        <end position="121"/>
    </location>
</feature>
<organism evidence="2 3">
    <name type="scientific">Blastococcus tunisiensis</name>
    <dbReference type="NCBI Taxonomy" id="1798228"/>
    <lineage>
        <taxon>Bacteria</taxon>
        <taxon>Bacillati</taxon>
        <taxon>Actinomycetota</taxon>
        <taxon>Actinomycetes</taxon>
        <taxon>Geodermatophilales</taxon>
        <taxon>Geodermatophilaceae</taxon>
        <taxon>Blastococcus</taxon>
    </lineage>
</organism>
<evidence type="ECO:0000313" key="2">
    <source>
        <dbReference type="EMBL" id="SFF85097.1"/>
    </source>
</evidence>
<keyword evidence="1" id="KW-0472">Membrane</keyword>
<keyword evidence="1" id="KW-1133">Transmembrane helix</keyword>
<feature type="transmembrane region" description="Helical" evidence="1">
    <location>
        <begin position="20"/>
        <end position="44"/>
    </location>
</feature>
<gene>
    <name evidence="2" type="ORF">SAMN05216574_12934</name>
</gene>
<dbReference type="EMBL" id="FOND01000029">
    <property type="protein sequence ID" value="SFF85097.1"/>
    <property type="molecule type" value="Genomic_DNA"/>
</dbReference>
<protein>
    <recommendedName>
        <fullName evidence="4">DUF2975 domain-containing protein</fullName>
    </recommendedName>
</protein>